<name>A0A0F2TBG6_STRR3</name>
<dbReference type="InterPro" id="IPR036689">
    <property type="entry name" value="ESAT-6-like_sf"/>
</dbReference>
<evidence type="ECO:0000256" key="1">
    <source>
        <dbReference type="RuleBase" id="RU362001"/>
    </source>
</evidence>
<comment type="caution">
    <text evidence="2">The sequence shown here is derived from an EMBL/GenBank/DDBJ whole genome shotgun (WGS) entry which is preliminary data.</text>
</comment>
<dbReference type="OrthoDB" id="3387628at2"/>
<dbReference type="AlphaFoldDB" id="A0A0F2TBG6"/>
<dbReference type="EMBL" id="JZKH01000080">
    <property type="protein sequence ID" value="KJS59072.1"/>
    <property type="molecule type" value="Genomic_DNA"/>
</dbReference>
<proteinExistence type="inferred from homology"/>
<dbReference type="Gene3D" id="1.10.287.1060">
    <property type="entry name" value="ESAT-6-like"/>
    <property type="match status" value="1"/>
</dbReference>
<dbReference type="Proteomes" id="UP000033699">
    <property type="component" value="Unassembled WGS sequence"/>
</dbReference>
<keyword evidence="3" id="KW-1185">Reference proteome</keyword>
<dbReference type="RefSeq" id="WP_045702406.1">
    <property type="nucleotide sequence ID" value="NZ_JZKH01000080.1"/>
</dbReference>
<comment type="similarity">
    <text evidence="1">Belongs to the WXG100 family.</text>
</comment>
<protein>
    <recommendedName>
        <fullName evidence="1">ESAT-6-like protein</fullName>
    </recommendedName>
</protein>
<sequence>MSDQIHVNFETLHHASEEVKNVASRIDHLLNDLKGNVKKISGSWVGKAQEGYQAHQTQWDTRAAHLQSVCKQIADALESAAVSYRQTEDANAKNWS</sequence>
<gene>
    <name evidence="2" type="ORF">VM95_29420</name>
</gene>
<dbReference type="PATRIC" id="fig|359131.3.peg.7253"/>
<organism evidence="2 3">
    <name type="scientific">Streptomyces rubellomurinus (strain ATCC 31215)</name>
    <dbReference type="NCBI Taxonomy" id="359131"/>
    <lineage>
        <taxon>Bacteria</taxon>
        <taxon>Bacillati</taxon>
        <taxon>Actinomycetota</taxon>
        <taxon>Actinomycetes</taxon>
        <taxon>Kitasatosporales</taxon>
        <taxon>Streptomycetaceae</taxon>
        <taxon>Streptomyces</taxon>
    </lineage>
</organism>
<dbReference type="NCBIfam" id="TIGR03930">
    <property type="entry name" value="WXG100_ESAT6"/>
    <property type="match status" value="1"/>
</dbReference>
<evidence type="ECO:0000313" key="2">
    <source>
        <dbReference type="EMBL" id="KJS59072.1"/>
    </source>
</evidence>
<accession>A0A0F2TBG6</accession>
<dbReference type="Pfam" id="PF06013">
    <property type="entry name" value="WXG100"/>
    <property type="match status" value="1"/>
</dbReference>
<dbReference type="InterPro" id="IPR010310">
    <property type="entry name" value="T7SS_ESAT-6-like"/>
</dbReference>
<dbReference type="SUPFAM" id="SSF140453">
    <property type="entry name" value="EsxAB dimer-like"/>
    <property type="match status" value="1"/>
</dbReference>
<reference evidence="2 3" key="1">
    <citation type="submission" date="2015-02" db="EMBL/GenBank/DDBJ databases">
        <authorList>
            <person name="Ju K.-S."/>
            <person name="Doroghazi J.R."/>
            <person name="Metcalf W."/>
        </authorList>
    </citation>
    <scope>NUCLEOTIDE SEQUENCE [LARGE SCALE GENOMIC DNA]</scope>
    <source>
        <strain evidence="2 3">ATCC 31215</strain>
    </source>
</reference>
<evidence type="ECO:0000313" key="3">
    <source>
        <dbReference type="Proteomes" id="UP000033699"/>
    </source>
</evidence>